<comment type="caution">
    <text evidence="2">The sequence shown here is derived from an EMBL/GenBank/DDBJ whole genome shotgun (WGS) entry which is preliminary data.</text>
</comment>
<evidence type="ECO:0000313" key="3">
    <source>
        <dbReference type="Proteomes" id="UP000485058"/>
    </source>
</evidence>
<accession>A0A699Z0H1</accession>
<reference evidence="2 3" key="1">
    <citation type="submission" date="2020-02" db="EMBL/GenBank/DDBJ databases">
        <title>Draft genome sequence of Haematococcus lacustris strain NIES-144.</title>
        <authorList>
            <person name="Morimoto D."/>
            <person name="Nakagawa S."/>
            <person name="Yoshida T."/>
            <person name="Sawayama S."/>
        </authorList>
    </citation>
    <scope>NUCLEOTIDE SEQUENCE [LARGE SCALE GENOMIC DNA]</scope>
    <source>
        <strain evidence="2 3">NIES-144</strain>
    </source>
</reference>
<evidence type="ECO:0000256" key="1">
    <source>
        <dbReference type="SAM" id="MobiDB-lite"/>
    </source>
</evidence>
<sequence>MHLAACPAGRQCRGAGPGDKAAHAPVLGPNSLAAGRCCRATAQVGKRGGEREDVEGEGQGGGREGLEGGEQGK</sequence>
<name>A0A699Z0H1_HAELA</name>
<dbReference type="AlphaFoldDB" id="A0A699Z0H1"/>
<keyword evidence="3" id="KW-1185">Reference proteome</keyword>
<dbReference type="EMBL" id="BLLF01000188">
    <property type="protein sequence ID" value="GFH08842.1"/>
    <property type="molecule type" value="Genomic_DNA"/>
</dbReference>
<organism evidence="2 3">
    <name type="scientific">Haematococcus lacustris</name>
    <name type="common">Green alga</name>
    <name type="synonym">Haematococcus pluvialis</name>
    <dbReference type="NCBI Taxonomy" id="44745"/>
    <lineage>
        <taxon>Eukaryota</taxon>
        <taxon>Viridiplantae</taxon>
        <taxon>Chlorophyta</taxon>
        <taxon>core chlorophytes</taxon>
        <taxon>Chlorophyceae</taxon>
        <taxon>CS clade</taxon>
        <taxon>Chlamydomonadales</taxon>
        <taxon>Haematococcaceae</taxon>
        <taxon>Haematococcus</taxon>
    </lineage>
</organism>
<proteinExistence type="predicted"/>
<feature type="compositionally biased region" description="Basic and acidic residues" evidence="1">
    <location>
        <begin position="64"/>
        <end position="73"/>
    </location>
</feature>
<dbReference type="Proteomes" id="UP000485058">
    <property type="component" value="Unassembled WGS sequence"/>
</dbReference>
<gene>
    <name evidence="2" type="ORF">HaLaN_03873</name>
</gene>
<evidence type="ECO:0000313" key="2">
    <source>
        <dbReference type="EMBL" id="GFH08842.1"/>
    </source>
</evidence>
<feature type="region of interest" description="Disordered" evidence="1">
    <location>
        <begin position="1"/>
        <end position="73"/>
    </location>
</feature>
<protein>
    <submittedName>
        <fullName evidence="2">Uncharacterized protein</fullName>
    </submittedName>
</protein>